<dbReference type="GeneID" id="32901676"/>
<dbReference type="EMBL" id="CP021324">
    <property type="protein sequence ID" value="ARS64841.1"/>
    <property type="molecule type" value="Genomic_DNA"/>
</dbReference>
<dbReference type="Proteomes" id="UP000249949">
    <property type="component" value="Chromosome"/>
</dbReference>
<feature type="compositionally biased region" description="Basic residues" evidence="1">
    <location>
        <begin position="1"/>
        <end position="11"/>
    </location>
</feature>
<dbReference type="AlphaFoldDB" id="A0A2Z2HLG8"/>
<proteinExistence type="predicted"/>
<evidence type="ECO:0000313" key="3">
    <source>
        <dbReference type="Proteomes" id="UP000249949"/>
    </source>
</evidence>
<evidence type="ECO:0000313" key="2">
    <source>
        <dbReference type="EMBL" id="ARS64841.1"/>
    </source>
</evidence>
<accession>A0A2Z2HLG8</accession>
<keyword evidence="3" id="KW-1185">Reference proteome</keyword>
<reference evidence="2 3" key="1">
    <citation type="journal article" date="2017" name="Environ. Microbiol.">
        <title>Genome and epigenome of a novel marine Thaumarchaeota strain suggest viral infection, phosphorothioation DNA modification and multiple restriction systems.</title>
        <authorList>
            <person name="Ahlgren N.A."/>
            <person name="Chen Y."/>
            <person name="Needham D.M."/>
            <person name="Parada A.E."/>
            <person name="Sachdeva R."/>
            <person name="Trinh V."/>
            <person name="Chen T."/>
            <person name="Fuhrman J.A."/>
        </authorList>
    </citation>
    <scope>NUCLEOTIDE SEQUENCE [LARGE SCALE GENOMIC DNA]</scope>
    <source>
        <strain evidence="2 3">SPOT01</strain>
    </source>
</reference>
<name>A0A2Z2HLG8_9ARCH</name>
<evidence type="ECO:0000256" key="1">
    <source>
        <dbReference type="SAM" id="MobiDB-lite"/>
    </source>
</evidence>
<organism evidence="2 3">
    <name type="scientific">Candidatus Nitrosomarinus catalinensis</name>
    <dbReference type="NCBI Taxonomy" id="1898749"/>
    <lineage>
        <taxon>Archaea</taxon>
        <taxon>Nitrososphaerota</taxon>
        <taxon>Nitrososphaeria</taxon>
        <taxon>Nitrosopumilales</taxon>
        <taxon>Nitrosopumilaceae</taxon>
        <taxon>Candidatus Nitrosomarinus</taxon>
    </lineage>
</organism>
<feature type="region of interest" description="Disordered" evidence="1">
    <location>
        <begin position="1"/>
        <end position="31"/>
    </location>
</feature>
<sequence length="167" mass="19041">MNSKRKQKIGKRKQENNHSQTKTLQKSENRQVGKAGKILTVDFTGRPSFGRIEKLEGWFETTEPIIQIVPEYKPCKSCGLFLGHEEVINADMFDSMCIECFSDQTGQSTAFSKHYPLQKACTKCGLYVESNNELYSKLPGICNHCYLRITKQDANHSCMHCDPNFHA</sequence>
<protein>
    <submittedName>
        <fullName evidence="2">Uncharacterized protein</fullName>
    </submittedName>
</protein>
<gene>
    <name evidence="2" type="ORF">NMSP_1226</name>
</gene>
<dbReference type="RefSeq" id="WP_086907887.1">
    <property type="nucleotide sequence ID" value="NZ_CP021324.1"/>
</dbReference>
<dbReference type="KEGG" id="nct:NMSP_1226"/>